<keyword evidence="5" id="KW-1185">Reference proteome</keyword>
<protein>
    <submittedName>
        <fullName evidence="4">Aminopeptidase-like domain-containing protein</fullName>
    </submittedName>
</protein>
<dbReference type="InterPro" id="IPR032589">
    <property type="entry name" value="DUF4910"/>
</dbReference>
<keyword evidence="4" id="KW-0031">Aminopeptidase</keyword>
<reference evidence="5" key="1">
    <citation type="submission" date="2016-10" db="EMBL/GenBank/DDBJ databases">
        <authorList>
            <person name="Varghese N."/>
            <person name="Submissions S."/>
        </authorList>
    </citation>
    <scope>NUCLEOTIDE SEQUENCE [LARGE SCALE GENOMIC DNA]</scope>
    <source>
        <strain evidence="5">DSM 16995</strain>
    </source>
</reference>
<dbReference type="InterPro" id="IPR032622">
    <property type="entry name" value="UCP01524_HTH"/>
</dbReference>
<dbReference type="PIRSF" id="PIRSF015244">
    <property type="entry name" value="UCP015244"/>
    <property type="match status" value="1"/>
</dbReference>
<sequence>MNMLTKEFTIGAEIKSLVRDLFPICRSLTGNGVRETLRIISETLPLNLVEIPSGTKVFDWEIPNEWNIEDAYIKNSKGVRIVDFKKNNLHVVGYSTPIDKRMPLAELEKNLHSIAEQPDAIPYVTSYYNKNWGFCLTHNDREKLQEDDYHVVIKSTLEPGSLTYAETFIPGESDQEILLSSYVCHPSMANNELSGPSVLAYIGKWLLEKKRRYSYRIILIPETIGSITYISKNFEQLKKNTIAGFNLSCIGDERHYSNIETRYGETLSDRVVKNLFKYDFKNNTTYSFLERGSDERQFCSPGVDLPIVGLCRSKYNTYPEYHTSLDNLDLVTAAGLSGGYQLVKESITSIEKNYTYKVNNLCEPQLGKRGLYPNISQKGHYGTVNAMMNFLAYADGTNDLISISDRIGVPMHELFPIVQKMYDNGLISTIETC</sequence>
<dbReference type="OrthoDB" id="9765654at2"/>
<dbReference type="InterPro" id="IPR012353">
    <property type="entry name" value="UCP015244"/>
</dbReference>
<evidence type="ECO:0000313" key="5">
    <source>
        <dbReference type="Proteomes" id="UP000199053"/>
    </source>
</evidence>
<dbReference type="Pfam" id="PF09940">
    <property type="entry name" value="DUF2172"/>
    <property type="match status" value="1"/>
</dbReference>
<feature type="domain" description="UCP01524 winged helix-turn-helix" evidence="2">
    <location>
        <begin position="355"/>
        <end position="428"/>
    </location>
</feature>
<proteinExistence type="predicted"/>
<dbReference type="SUPFAM" id="SSF53187">
    <property type="entry name" value="Zn-dependent exopeptidases"/>
    <property type="match status" value="1"/>
</dbReference>
<dbReference type="Gene3D" id="3.40.630.10">
    <property type="entry name" value="Zn peptidases"/>
    <property type="match status" value="1"/>
</dbReference>
<dbReference type="Gene3D" id="1.10.10.10">
    <property type="entry name" value="Winged helix-like DNA-binding domain superfamily/Winged helix DNA-binding domain"/>
    <property type="match status" value="1"/>
</dbReference>
<dbReference type="STRING" id="246191.SAMN05660337_1578"/>
<dbReference type="InterPro" id="IPR036388">
    <property type="entry name" value="WH-like_DNA-bd_sf"/>
</dbReference>
<dbReference type="EMBL" id="FNGA01000002">
    <property type="protein sequence ID" value="SDK88705.1"/>
    <property type="molecule type" value="Genomic_DNA"/>
</dbReference>
<evidence type="ECO:0000259" key="1">
    <source>
        <dbReference type="Pfam" id="PF09940"/>
    </source>
</evidence>
<feature type="domain" description="DUF4910" evidence="3">
    <location>
        <begin position="16"/>
        <end position="353"/>
    </location>
</feature>
<dbReference type="Proteomes" id="UP000199053">
    <property type="component" value="Unassembled WGS sequence"/>
</dbReference>
<accession>A0A1G9FK23</accession>
<evidence type="ECO:0000313" key="4">
    <source>
        <dbReference type="EMBL" id="SDK88705.1"/>
    </source>
</evidence>
<keyword evidence="4" id="KW-0645">Protease</keyword>
<dbReference type="AlphaFoldDB" id="A0A1G9FK23"/>
<organism evidence="4 5">
    <name type="scientific">Maridesulfovibrio ferrireducens</name>
    <dbReference type="NCBI Taxonomy" id="246191"/>
    <lineage>
        <taxon>Bacteria</taxon>
        <taxon>Pseudomonadati</taxon>
        <taxon>Thermodesulfobacteriota</taxon>
        <taxon>Desulfovibrionia</taxon>
        <taxon>Desulfovibrionales</taxon>
        <taxon>Desulfovibrionaceae</taxon>
        <taxon>Maridesulfovibrio</taxon>
    </lineage>
</organism>
<name>A0A1G9FK23_9BACT</name>
<feature type="domain" description="DUF2172" evidence="1">
    <location>
        <begin position="65"/>
        <end position="156"/>
    </location>
</feature>
<evidence type="ECO:0000259" key="2">
    <source>
        <dbReference type="Pfam" id="PF16221"/>
    </source>
</evidence>
<dbReference type="InterPro" id="IPR032610">
    <property type="entry name" value="DUF2172"/>
</dbReference>
<dbReference type="Pfam" id="PF16221">
    <property type="entry name" value="HTH_47"/>
    <property type="match status" value="1"/>
</dbReference>
<dbReference type="GO" id="GO:0004177">
    <property type="term" value="F:aminopeptidase activity"/>
    <property type="evidence" value="ECO:0007669"/>
    <property type="project" value="UniProtKB-KW"/>
</dbReference>
<dbReference type="Gene3D" id="3.50.30.90">
    <property type="match status" value="1"/>
</dbReference>
<evidence type="ECO:0000259" key="3">
    <source>
        <dbReference type="Pfam" id="PF16254"/>
    </source>
</evidence>
<gene>
    <name evidence="4" type="ORF">SAMN05660337_1578</name>
</gene>
<keyword evidence="4" id="KW-0378">Hydrolase</keyword>
<dbReference type="Pfam" id="PF16254">
    <property type="entry name" value="DUF4910"/>
    <property type="match status" value="1"/>
</dbReference>